<dbReference type="AlphaFoldDB" id="A0A1L9TUL7"/>
<dbReference type="PRINTS" id="PR00682">
    <property type="entry name" value="IPNSYNTHASE"/>
</dbReference>
<dbReference type="OrthoDB" id="288590at2759"/>
<accession>A0A1L9TUL7</accession>
<dbReference type="SUPFAM" id="SSF51197">
    <property type="entry name" value="Clavaminate synthase-like"/>
    <property type="match status" value="1"/>
</dbReference>
<evidence type="ECO:0000256" key="1">
    <source>
        <dbReference type="ARBA" id="ARBA00008056"/>
    </source>
</evidence>
<dbReference type="InterPro" id="IPR044861">
    <property type="entry name" value="IPNS-like_FE2OG_OXY"/>
</dbReference>
<gene>
    <name evidence="4" type="ORF">ASPSYDRAFT_86622</name>
</gene>
<proteinExistence type="inferred from homology"/>
<evidence type="ECO:0000259" key="3">
    <source>
        <dbReference type="PROSITE" id="PS51471"/>
    </source>
</evidence>
<sequence length="320" mass="36368">MTENATESKIEIPVIDISGYLQNNEAKTRDIVTAFRSACKNPGFFQITGHSVSAGLRAQTLQSLQEFFSLPQDVKKQVHRNKSECLRGYEVVGEQTLETAMGGDQKEGFMIGPELPPGRFLQGPNQWLEEGICPGFRETFMQYFNEVHQLSKSIFRLFALSLELGETYFDDFVASRDSMAMCRAHRYPPTTKEMAAKTRGIGAHTDFGALTLLLQDEVGGLEVYYEPEDRWCPVKYIPDAYVVNIGDMMERWTNNRYKSTRHRVISPVSGKDRYSIAFFNEGLLDQVLECIPTCIEEGERPLHESITVETHLRSRYGGTY</sequence>
<protein>
    <recommendedName>
        <fullName evidence="3">Fe2OG dioxygenase domain-containing protein</fullName>
    </recommendedName>
</protein>
<dbReference type="InterPro" id="IPR026992">
    <property type="entry name" value="DIOX_N"/>
</dbReference>
<dbReference type="EMBL" id="KV878583">
    <property type="protein sequence ID" value="OJJ62973.1"/>
    <property type="molecule type" value="Genomic_DNA"/>
</dbReference>
<dbReference type="GO" id="GO:0016491">
    <property type="term" value="F:oxidoreductase activity"/>
    <property type="evidence" value="ECO:0007669"/>
    <property type="project" value="UniProtKB-KW"/>
</dbReference>
<dbReference type="GO" id="GO:0046872">
    <property type="term" value="F:metal ion binding"/>
    <property type="evidence" value="ECO:0007669"/>
    <property type="project" value="UniProtKB-KW"/>
</dbReference>
<keyword evidence="2" id="KW-0408">Iron</keyword>
<reference evidence="5" key="1">
    <citation type="journal article" date="2017" name="Genome Biol.">
        <title>Comparative genomics reveals high biological diversity and specific adaptations in the industrially and medically important fungal genus Aspergillus.</title>
        <authorList>
            <person name="de Vries R.P."/>
            <person name="Riley R."/>
            <person name="Wiebenga A."/>
            <person name="Aguilar-Osorio G."/>
            <person name="Amillis S."/>
            <person name="Uchima C.A."/>
            <person name="Anderluh G."/>
            <person name="Asadollahi M."/>
            <person name="Askin M."/>
            <person name="Barry K."/>
            <person name="Battaglia E."/>
            <person name="Bayram O."/>
            <person name="Benocci T."/>
            <person name="Braus-Stromeyer S.A."/>
            <person name="Caldana C."/>
            <person name="Canovas D."/>
            <person name="Cerqueira G.C."/>
            <person name="Chen F."/>
            <person name="Chen W."/>
            <person name="Choi C."/>
            <person name="Clum A."/>
            <person name="Dos Santos R.A."/>
            <person name="Damasio A.R."/>
            <person name="Diallinas G."/>
            <person name="Emri T."/>
            <person name="Fekete E."/>
            <person name="Flipphi M."/>
            <person name="Freyberg S."/>
            <person name="Gallo A."/>
            <person name="Gournas C."/>
            <person name="Habgood R."/>
            <person name="Hainaut M."/>
            <person name="Harispe M.L."/>
            <person name="Henrissat B."/>
            <person name="Hilden K.S."/>
            <person name="Hope R."/>
            <person name="Hossain A."/>
            <person name="Karabika E."/>
            <person name="Karaffa L."/>
            <person name="Karanyi Z."/>
            <person name="Krasevec N."/>
            <person name="Kuo A."/>
            <person name="Kusch H."/>
            <person name="LaButti K."/>
            <person name="Lagendijk E.L."/>
            <person name="Lapidus A."/>
            <person name="Levasseur A."/>
            <person name="Lindquist E."/>
            <person name="Lipzen A."/>
            <person name="Logrieco A.F."/>
            <person name="MacCabe A."/>
            <person name="Maekelae M.R."/>
            <person name="Malavazi I."/>
            <person name="Melin P."/>
            <person name="Meyer V."/>
            <person name="Mielnichuk N."/>
            <person name="Miskei M."/>
            <person name="Molnar A.P."/>
            <person name="Mule G."/>
            <person name="Ngan C.Y."/>
            <person name="Orejas M."/>
            <person name="Orosz E."/>
            <person name="Ouedraogo J.P."/>
            <person name="Overkamp K.M."/>
            <person name="Park H.-S."/>
            <person name="Perrone G."/>
            <person name="Piumi F."/>
            <person name="Punt P.J."/>
            <person name="Ram A.F."/>
            <person name="Ramon A."/>
            <person name="Rauscher S."/>
            <person name="Record E."/>
            <person name="Riano-Pachon D.M."/>
            <person name="Robert V."/>
            <person name="Roehrig J."/>
            <person name="Ruller R."/>
            <person name="Salamov A."/>
            <person name="Salih N.S."/>
            <person name="Samson R.A."/>
            <person name="Sandor E."/>
            <person name="Sanguinetti M."/>
            <person name="Schuetze T."/>
            <person name="Sepcic K."/>
            <person name="Shelest E."/>
            <person name="Sherlock G."/>
            <person name="Sophianopoulou V."/>
            <person name="Squina F.M."/>
            <person name="Sun H."/>
            <person name="Susca A."/>
            <person name="Todd R.B."/>
            <person name="Tsang A."/>
            <person name="Unkles S.E."/>
            <person name="van de Wiele N."/>
            <person name="van Rossen-Uffink D."/>
            <person name="Oliveira J.V."/>
            <person name="Vesth T.C."/>
            <person name="Visser J."/>
            <person name="Yu J.-H."/>
            <person name="Zhou M."/>
            <person name="Andersen M.R."/>
            <person name="Archer D.B."/>
            <person name="Baker S.E."/>
            <person name="Benoit I."/>
            <person name="Brakhage A.A."/>
            <person name="Braus G.H."/>
            <person name="Fischer R."/>
            <person name="Frisvad J.C."/>
            <person name="Goldman G.H."/>
            <person name="Houbraken J."/>
            <person name="Oakley B."/>
            <person name="Pocsi I."/>
            <person name="Scazzocchio C."/>
            <person name="Seiboth B."/>
            <person name="vanKuyk P.A."/>
            <person name="Wortman J."/>
            <person name="Dyer P.S."/>
            <person name="Grigoriev I.V."/>
        </authorList>
    </citation>
    <scope>NUCLEOTIDE SEQUENCE [LARGE SCALE GENOMIC DNA]</scope>
    <source>
        <strain evidence="5">CBS 593.65</strain>
    </source>
</reference>
<dbReference type="Gene3D" id="2.60.120.330">
    <property type="entry name" value="B-lactam Antibiotic, Isopenicillin N Synthase, Chain"/>
    <property type="match status" value="1"/>
</dbReference>
<dbReference type="InterPro" id="IPR027443">
    <property type="entry name" value="IPNS-like_sf"/>
</dbReference>
<dbReference type="GeneID" id="63767769"/>
<name>A0A1L9TUL7_9EURO</name>
<dbReference type="Pfam" id="PF14226">
    <property type="entry name" value="DIOX_N"/>
    <property type="match status" value="1"/>
</dbReference>
<dbReference type="InterPro" id="IPR050231">
    <property type="entry name" value="Iron_ascorbate_oxido_reductase"/>
</dbReference>
<keyword evidence="5" id="KW-1185">Reference proteome</keyword>
<evidence type="ECO:0000313" key="5">
    <source>
        <dbReference type="Proteomes" id="UP000184356"/>
    </source>
</evidence>
<dbReference type="PANTHER" id="PTHR47990">
    <property type="entry name" value="2-OXOGLUTARATE (2OG) AND FE(II)-DEPENDENT OXYGENASE SUPERFAMILY PROTEIN-RELATED"/>
    <property type="match status" value="1"/>
</dbReference>
<dbReference type="InterPro" id="IPR005123">
    <property type="entry name" value="Oxoglu/Fe-dep_dioxygenase_dom"/>
</dbReference>
<dbReference type="PROSITE" id="PS51471">
    <property type="entry name" value="FE2OG_OXY"/>
    <property type="match status" value="1"/>
</dbReference>
<keyword evidence="2" id="KW-0560">Oxidoreductase</keyword>
<organism evidence="4 5">
    <name type="scientific">Aspergillus sydowii CBS 593.65</name>
    <dbReference type="NCBI Taxonomy" id="1036612"/>
    <lineage>
        <taxon>Eukaryota</taxon>
        <taxon>Fungi</taxon>
        <taxon>Dikarya</taxon>
        <taxon>Ascomycota</taxon>
        <taxon>Pezizomycotina</taxon>
        <taxon>Eurotiomycetes</taxon>
        <taxon>Eurotiomycetidae</taxon>
        <taxon>Eurotiales</taxon>
        <taxon>Aspergillaceae</taxon>
        <taxon>Aspergillus</taxon>
        <taxon>Aspergillus subgen. Nidulantes</taxon>
    </lineage>
</organism>
<dbReference type="VEuPathDB" id="FungiDB:ASPSYDRAFT_86622"/>
<dbReference type="Proteomes" id="UP000184356">
    <property type="component" value="Unassembled WGS sequence"/>
</dbReference>
<dbReference type="GO" id="GO:0044283">
    <property type="term" value="P:small molecule biosynthetic process"/>
    <property type="evidence" value="ECO:0007669"/>
    <property type="project" value="UniProtKB-ARBA"/>
</dbReference>
<dbReference type="STRING" id="1036612.A0A1L9TUL7"/>
<dbReference type="RefSeq" id="XP_040706779.1">
    <property type="nucleotide sequence ID" value="XM_040851696.1"/>
</dbReference>
<evidence type="ECO:0000256" key="2">
    <source>
        <dbReference type="RuleBase" id="RU003682"/>
    </source>
</evidence>
<comment type="similarity">
    <text evidence="1 2">Belongs to the iron/ascorbate-dependent oxidoreductase family.</text>
</comment>
<keyword evidence="2" id="KW-0479">Metal-binding</keyword>
<dbReference type="Pfam" id="PF03171">
    <property type="entry name" value="2OG-FeII_Oxy"/>
    <property type="match status" value="1"/>
</dbReference>
<feature type="domain" description="Fe2OG dioxygenase" evidence="3">
    <location>
        <begin position="177"/>
        <end position="282"/>
    </location>
</feature>
<evidence type="ECO:0000313" key="4">
    <source>
        <dbReference type="EMBL" id="OJJ62973.1"/>
    </source>
</evidence>